<dbReference type="GO" id="GO:0097506">
    <property type="term" value="F:deaminated base DNA N-glycosylase activity"/>
    <property type="evidence" value="ECO:0007669"/>
    <property type="project" value="UniProtKB-ARBA"/>
</dbReference>
<dbReference type="GO" id="GO:0046872">
    <property type="term" value="F:metal ion binding"/>
    <property type="evidence" value="ECO:0007669"/>
    <property type="project" value="UniProtKB-KW"/>
</dbReference>
<keyword evidence="11" id="KW-1185">Reference proteome</keyword>
<evidence type="ECO:0000256" key="3">
    <source>
        <dbReference type="ARBA" id="ARBA00022763"/>
    </source>
</evidence>
<evidence type="ECO:0000256" key="5">
    <source>
        <dbReference type="ARBA" id="ARBA00023004"/>
    </source>
</evidence>
<dbReference type="Gene3D" id="3.40.470.10">
    <property type="entry name" value="Uracil-DNA glycosylase-like domain"/>
    <property type="match status" value="1"/>
</dbReference>
<evidence type="ECO:0000256" key="2">
    <source>
        <dbReference type="ARBA" id="ARBA00022723"/>
    </source>
</evidence>
<dbReference type="SMART" id="SM00987">
    <property type="entry name" value="UreE_C"/>
    <property type="match status" value="1"/>
</dbReference>
<evidence type="ECO:0000259" key="9">
    <source>
        <dbReference type="SMART" id="SM00986"/>
    </source>
</evidence>
<dbReference type="GO" id="GO:0006281">
    <property type="term" value="P:DNA repair"/>
    <property type="evidence" value="ECO:0007669"/>
    <property type="project" value="UniProtKB-KW"/>
</dbReference>
<keyword evidence="6" id="KW-0411">Iron-sulfur</keyword>
<keyword evidence="5" id="KW-0408">Iron</keyword>
<dbReference type="Pfam" id="PF03167">
    <property type="entry name" value="UDG"/>
    <property type="match status" value="1"/>
</dbReference>
<gene>
    <name evidence="10" type="ORF">ACFO5R_02045</name>
</gene>
<evidence type="ECO:0000313" key="11">
    <source>
        <dbReference type="Proteomes" id="UP001595898"/>
    </source>
</evidence>
<protein>
    <submittedName>
        <fullName evidence="10">Uracil-DNA glycosylase family protein</fullName>
    </submittedName>
</protein>
<keyword evidence="7" id="KW-0234">DNA repair</keyword>
<dbReference type="PANTHER" id="PTHR33693:SF3">
    <property type="entry name" value="TYPE-5 URACIL-DNA GLYCOSYLASE"/>
    <property type="match status" value="1"/>
</dbReference>
<name>A0ABD5PJG5_9EURY</name>
<feature type="domain" description="Uracil-DNA glycosylase-like" evidence="9">
    <location>
        <begin position="44"/>
        <end position="212"/>
    </location>
</feature>
<dbReference type="RefSeq" id="WP_250138869.1">
    <property type="nucleotide sequence ID" value="NZ_JALIQP010000001.1"/>
</dbReference>
<dbReference type="InterPro" id="IPR051536">
    <property type="entry name" value="UDG_Type-4/5"/>
</dbReference>
<dbReference type="PANTHER" id="PTHR33693">
    <property type="entry name" value="TYPE-5 URACIL-DNA GLYCOSYLASE"/>
    <property type="match status" value="1"/>
</dbReference>
<dbReference type="InterPro" id="IPR036895">
    <property type="entry name" value="Uracil-DNA_glycosylase-like_sf"/>
</dbReference>
<dbReference type="GO" id="GO:0051539">
    <property type="term" value="F:4 iron, 4 sulfur cluster binding"/>
    <property type="evidence" value="ECO:0007669"/>
    <property type="project" value="UniProtKB-KW"/>
</dbReference>
<dbReference type="SMART" id="SM00986">
    <property type="entry name" value="UDG"/>
    <property type="match status" value="1"/>
</dbReference>
<reference evidence="10 11" key="1">
    <citation type="journal article" date="2019" name="Int. J. Syst. Evol. Microbiol.">
        <title>The Global Catalogue of Microorganisms (GCM) 10K type strain sequencing project: providing services to taxonomists for standard genome sequencing and annotation.</title>
        <authorList>
            <consortium name="The Broad Institute Genomics Platform"/>
            <consortium name="The Broad Institute Genome Sequencing Center for Infectious Disease"/>
            <person name="Wu L."/>
            <person name="Ma J."/>
        </authorList>
    </citation>
    <scope>NUCLEOTIDE SEQUENCE [LARGE SCALE GENOMIC DNA]</scope>
    <source>
        <strain evidence="10 11">WLHS5</strain>
    </source>
</reference>
<evidence type="ECO:0000256" key="4">
    <source>
        <dbReference type="ARBA" id="ARBA00022801"/>
    </source>
</evidence>
<keyword evidence="4" id="KW-0378">Hydrolase</keyword>
<accession>A0ABD5PJG5</accession>
<sequence>MPASDSDSDSGSRDDPPFPTARHVLEDDCRRCPALVEHRECISWGTGDPDASVVVVGEAPGYGTPEADRWRGGNWTAKAYTSRHSGRRIRRMLAQVGYGEEAYYTNAVKCFPADPEAPTSNREPTAEERANCRTHLLTELDLVDPDVVLATGKHATKTVLAAENQDLDGFVDGVLDPIDCDRLGVWLVPILHPSYQDVWIGRLGYDADEYLAAIGETLDELCTTRVDSRRG</sequence>
<comment type="caution">
    <text evidence="10">The sequence shown here is derived from an EMBL/GenBank/DDBJ whole genome shotgun (WGS) entry which is preliminary data.</text>
</comment>
<evidence type="ECO:0000313" key="10">
    <source>
        <dbReference type="EMBL" id="MFC4540707.1"/>
    </source>
</evidence>
<evidence type="ECO:0000256" key="6">
    <source>
        <dbReference type="ARBA" id="ARBA00023014"/>
    </source>
</evidence>
<dbReference type="InterPro" id="IPR005122">
    <property type="entry name" value="Uracil-DNA_glycosylase-like"/>
</dbReference>
<dbReference type="SUPFAM" id="SSF52141">
    <property type="entry name" value="Uracil-DNA glycosylase-like"/>
    <property type="match status" value="1"/>
</dbReference>
<feature type="region of interest" description="Disordered" evidence="8">
    <location>
        <begin position="1"/>
        <end position="20"/>
    </location>
</feature>
<keyword evidence="1" id="KW-0004">4Fe-4S</keyword>
<keyword evidence="3" id="KW-0227">DNA damage</keyword>
<proteinExistence type="predicted"/>
<evidence type="ECO:0000256" key="8">
    <source>
        <dbReference type="SAM" id="MobiDB-lite"/>
    </source>
</evidence>
<dbReference type="AlphaFoldDB" id="A0ABD5PJG5"/>
<organism evidence="10 11">
    <name type="scientific">Halosolutus amylolyticus</name>
    <dbReference type="NCBI Taxonomy" id="2932267"/>
    <lineage>
        <taxon>Archaea</taxon>
        <taxon>Methanobacteriati</taxon>
        <taxon>Methanobacteriota</taxon>
        <taxon>Stenosarchaea group</taxon>
        <taxon>Halobacteria</taxon>
        <taxon>Halobacteriales</taxon>
        <taxon>Natrialbaceae</taxon>
        <taxon>Halosolutus</taxon>
    </lineage>
</organism>
<dbReference type="EMBL" id="JBHSFA010000002">
    <property type="protein sequence ID" value="MFC4540707.1"/>
    <property type="molecule type" value="Genomic_DNA"/>
</dbReference>
<evidence type="ECO:0000256" key="7">
    <source>
        <dbReference type="ARBA" id="ARBA00023204"/>
    </source>
</evidence>
<keyword evidence="2" id="KW-0479">Metal-binding</keyword>
<dbReference type="CDD" id="cd10030">
    <property type="entry name" value="UDG-F4_TTUDGA_SPO1dp_like"/>
    <property type="match status" value="1"/>
</dbReference>
<evidence type="ECO:0000256" key="1">
    <source>
        <dbReference type="ARBA" id="ARBA00022485"/>
    </source>
</evidence>
<dbReference type="Proteomes" id="UP001595898">
    <property type="component" value="Unassembled WGS sequence"/>
</dbReference>